<evidence type="ECO:0000313" key="3">
    <source>
        <dbReference type="EMBL" id="GIG36619.1"/>
    </source>
</evidence>
<feature type="compositionally biased region" description="Low complexity" evidence="1">
    <location>
        <begin position="378"/>
        <end position="409"/>
    </location>
</feature>
<sequence length="455" mass="45578">MTGLRDGVVRPAGVELGVVIAAHDAEATLAEQLDALAAQRAPFAWEVVVADNGSTDGTAALARSYAGRLRLRVVDASARRGAGAARNVGVAASRAPLIAFCDADDVVGDGWVAAMRDALRTHAFVAGRFDGGRLNSPRVLRSRTVPQTRGLQQSTRLPGLVAAGAGNMGIRADVFRAVGGFDPDCLFLEDTDLCWRVQLAGVPLVWVPEAVLHVRLRGSMWSAARQGYHYGTGERWLALRYREQEERLRALAAARSSTPGAAVLPGGVGARSTGSFAGVAFAAAGVGMAFVDPALAGGLVPAAGEVAAGAALTTAGLAAEGDGPHRPGPLRAARRLAATGGDLLRVRSVGDLGRWSWDVGWGLGYAFGRVEEPPPVSAPGGPAAPAGPQEPAAPTGTTATTGATGWVGAAGAGVPPQGVVVGDAVVGGATTTGGSVAGGVAPGTASPGRAAAASG</sequence>
<feature type="domain" description="Glycosyltransferase 2-like" evidence="2">
    <location>
        <begin position="18"/>
        <end position="177"/>
    </location>
</feature>
<dbReference type="Proteomes" id="UP000642125">
    <property type="component" value="Unassembled WGS sequence"/>
</dbReference>
<comment type="caution">
    <text evidence="3">The sequence shown here is derived from an EMBL/GenBank/DDBJ whole genome shotgun (WGS) entry which is preliminary data.</text>
</comment>
<dbReference type="RefSeq" id="WP_203668639.1">
    <property type="nucleotide sequence ID" value="NZ_BONO01000013.1"/>
</dbReference>
<dbReference type="InterPro" id="IPR050834">
    <property type="entry name" value="Glycosyltransf_2"/>
</dbReference>
<dbReference type="CDD" id="cd00761">
    <property type="entry name" value="Glyco_tranf_GTA_type"/>
    <property type="match status" value="1"/>
</dbReference>
<accession>A0A919PCY8</accession>
<feature type="region of interest" description="Disordered" evidence="1">
    <location>
        <begin position="432"/>
        <end position="455"/>
    </location>
</feature>
<keyword evidence="4" id="KW-1185">Reference proteome</keyword>
<organism evidence="3 4">
    <name type="scientific">Cellulomonas pakistanensis</name>
    <dbReference type="NCBI Taxonomy" id="992287"/>
    <lineage>
        <taxon>Bacteria</taxon>
        <taxon>Bacillati</taxon>
        <taxon>Actinomycetota</taxon>
        <taxon>Actinomycetes</taxon>
        <taxon>Micrococcales</taxon>
        <taxon>Cellulomonadaceae</taxon>
        <taxon>Cellulomonas</taxon>
    </lineage>
</organism>
<dbReference type="SUPFAM" id="SSF53448">
    <property type="entry name" value="Nucleotide-diphospho-sugar transferases"/>
    <property type="match status" value="1"/>
</dbReference>
<dbReference type="InterPro" id="IPR001173">
    <property type="entry name" value="Glyco_trans_2-like"/>
</dbReference>
<protein>
    <recommendedName>
        <fullName evidence="2">Glycosyltransferase 2-like domain-containing protein</fullName>
    </recommendedName>
</protein>
<gene>
    <name evidence="3" type="ORF">Cpa01nite_20000</name>
</gene>
<feature type="region of interest" description="Disordered" evidence="1">
    <location>
        <begin position="374"/>
        <end position="409"/>
    </location>
</feature>
<dbReference type="InterPro" id="IPR029044">
    <property type="entry name" value="Nucleotide-diphossugar_trans"/>
</dbReference>
<dbReference type="Gene3D" id="3.90.550.10">
    <property type="entry name" value="Spore Coat Polysaccharide Biosynthesis Protein SpsA, Chain A"/>
    <property type="match status" value="1"/>
</dbReference>
<dbReference type="AlphaFoldDB" id="A0A919PCY8"/>
<dbReference type="PANTHER" id="PTHR43685:SF12">
    <property type="entry name" value="GLYCOSYL TRANSFERASE FAMILY 2"/>
    <property type="match status" value="1"/>
</dbReference>
<evidence type="ECO:0000256" key="1">
    <source>
        <dbReference type="SAM" id="MobiDB-lite"/>
    </source>
</evidence>
<evidence type="ECO:0000259" key="2">
    <source>
        <dbReference type="Pfam" id="PF00535"/>
    </source>
</evidence>
<reference evidence="3" key="1">
    <citation type="submission" date="2021-01" db="EMBL/GenBank/DDBJ databases">
        <title>Whole genome shotgun sequence of Cellulomonas pakistanensis NBRC 110800.</title>
        <authorList>
            <person name="Komaki H."/>
            <person name="Tamura T."/>
        </authorList>
    </citation>
    <scope>NUCLEOTIDE SEQUENCE</scope>
    <source>
        <strain evidence="3">NBRC 110800</strain>
    </source>
</reference>
<name>A0A919PCY8_9CELL</name>
<dbReference type="Pfam" id="PF00535">
    <property type="entry name" value="Glycos_transf_2"/>
    <property type="match status" value="1"/>
</dbReference>
<dbReference type="EMBL" id="BONO01000013">
    <property type="protein sequence ID" value="GIG36619.1"/>
    <property type="molecule type" value="Genomic_DNA"/>
</dbReference>
<dbReference type="PANTHER" id="PTHR43685">
    <property type="entry name" value="GLYCOSYLTRANSFERASE"/>
    <property type="match status" value="1"/>
</dbReference>
<proteinExistence type="predicted"/>
<evidence type="ECO:0000313" key="4">
    <source>
        <dbReference type="Proteomes" id="UP000642125"/>
    </source>
</evidence>